<accession>A0AAE3GW81</accession>
<feature type="domain" description="Response regulatory" evidence="16">
    <location>
        <begin position="672"/>
        <end position="788"/>
    </location>
</feature>
<evidence type="ECO:0000256" key="6">
    <source>
        <dbReference type="ARBA" id="ARBA00022553"/>
    </source>
</evidence>
<evidence type="ECO:0000256" key="10">
    <source>
        <dbReference type="ARBA" id="ARBA00022840"/>
    </source>
</evidence>
<evidence type="ECO:0000259" key="14">
    <source>
        <dbReference type="PROSITE" id="PS50046"/>
    </source>
</evidence>
<dbReference type="Pfam" id="PF00072">
    <property type="entry name" value="Response_reg"/>
    <property type="match status" value="1"/>
</dbReference>
<dbReference type="Pfam" id="PF01590">
    <property type="entry name" value="GAF"/>
    <property type="match status" value="1"/>
</dbReference>
<feature type="modified residue" description="4-aspartylphosphate" evidence="13">
    <location>
        <position position="721"/>
    </location>
</feature>
<keyword evidence="5" id="KW-1003">Cell membrane</keyword>
<dbReference type="SMART" id="SM00065">
    <property type="entry name" value="GAF"/>
    <property type="match status" value="1"/>
</dbReference>
<dbReference type="FunFam" id="3.30.565.10:FF:000023">
    <property type="entry name" value="PAS domain-containing sensor histidine kinase"/>
    <property type="match status" value="1"/>
</dbReference>
<keyword evidence="12" id="KW-0472">Membrane</keyword>
<keyword evidence="18" id="KW-1185">Reference proteome</keyword>
<evidence type="ECO:0000256" key="5">
    <source>
        <dbReference type="ARBA" id="ARBA00022475"/>
    </source>
</evidence>
<dbReference type="Proteomes" id="UP001204953">
    <property type="component" value="Unassembled WGS sequence"/>
</dbReference>
<dbReference type="InterPro" id="IPR003594">
    <property type="entry name" value="HATPase_dom"/>
</dbReference>
<dbReference type="Gene3D" id="3.30.450.40">
    <property type="match status" value="1"/>
</dbReference>
<name>A0AAE3GW81_9CYAN</name>
<dbReference type="SUPFAM" id="SSF52172">
    <property type="entry name" value="CheY-like"/>
    <property type="match status" value="1"/>
</dbReference>
<dbReference type="Pfam" id="PF02518">
    <property type="entry name" value="HATPase_c"/>
    <property type="match status" value="1"/>
</dbReference>
<dbReference type="InterPro" id="IPR005467">
    <property type="entry name" value="His_kinase_dom"/>
</dbReference>
<evidence type="ECO:0000256" key="13">
    <source>
        <dbReference type="PROSITE-ProRule" id="PRU00169"/>
    </source>
</evidence>
<dbReference type="SUPFAM" id="SSF47384">
    <property type="entry name" value="Homodimeric domain of signal transducing histidine kinase"/>
    <property type="match status" value="1"/>
</dbReference>
<dbReference type="GO" id="GO:0009927">
    <property type="term" value="F:histidine phosphotransfer kinase activity"/>
    <property type="evidence" value="ECO:0007669"/>
    <property type="project" value="TreeGrafter"/>
</dbReference>
<keyword evidence="8" id="KW-0547">Nucleotide-binding</keyword>
<dbReference type="EC" id="2.7.13.3" evidence="4"/>
<evidence type="ECO:0000256" key="9">
    <source>
        <dbReference type="ARBA" id="ARBA00022777"/>
    </source>
</evidence>
<comment type="subcellular location">
    <subcellularLocation>
        <location evidence="2">Cell membrane</location>
    </subcellularLocation>
</comment>
<keyword evidence="11" id="KW-0902">Two-component regulatory system</keyword>
<evidence type="ECO:0000256" key="11">
    <source>
        <dbReference type="ARBA" id="ARBA00023012"/>
    </source>
</evidence>
<dbReference type="Gene3D" id="3.30.565.10">
    <property type="entry name" value="Histidine kinase-like ATPase, C-terminal domain"/>
    <property type="match status" value="1"/>
</dbReference>
<gene>
    <name evidence="17" type="ORF">NJ959_21625</name>
</gene>
<evidence type="ECO:0000256" key="8">
    <source>
        <dbReference type="ARBA" id="ARBA00022741"/>
    </source>
</evidence>
<dbReference type="InterPro" id="IPR004358">
    <property type="entry name" value="Sig_transdc_His_kin-like_C"/>
</dbReference>
<evidence type="ECO:0000259" key="15">
    <source>
        <dbReference type="PROSITE" id="PS50109"/>
    </source>
</evidence>
<evidence type="ECO:0000256" key="1">
    <source>
        <dbReference type="ARBA" id="ARBA00000085"/>
    </source>
</evidence>
<dbReference type="SMART" id="SM00388">
    <property type="entry name" value="HisKA"/>
    <property type="match status" value="1"/>
</dbReference>
<evidence type="ECO:0000313" key="17">
    <source>
        <dbReference type="EMBL" id="MCP2731031.1"/>
    </source>
</evidence>
<comment type="caution">
    <text evidence="17">The sequence shown here is derived from an EMBL/GenBank/DDBJ whole genome shotgun (WGS) entry which is preliminary data.</text>
</comment>
<dbReference type="SUPFAM" id="SSF55781">
    <property type="entry name" value="GAF domain-like"/>
    <property type="match status" value="1"/>
</dbReference>
<dbReference type="InterPro" id="IPR001789">
    <property type="entry name" value="Sig_transdc_resp-reg_receiver"/>
</dbReference>
<keyword evidence="6 13" id="KW-0597">Phosphoprotein</keyword>
<dbReference type="Gene3D" id="1.10.287.130">
    <property type="match status" value="1"/>
</dbReference>
<evidence type="ECO:0000256" key="4">
    <source>
        <dbReference type="ARBA" id="ARBA00012438"/>
    </source>
</evidence>
<dbReference type="PRINTS" id="PR00344">
    <property type="entry name" value="BCTRLSENSOR"/>
</dbReference>
<dbReference type="PROSITE" id="PS50046">
    <property type="entry name" value="PHYTOCHROME_2"/>
    <property type="match status" value="1"/>
</dbReference>
<feature type="domain" description="Histidine kinase" evidence="15">
    <location>
        <begin position="423"/>
        <end position="650"/>
    </location>
</feature>
<dbReference type="Gene3D" id="3.40.50.2300">
    <property type="match status" value="1"/>
</dbReference>
<dbReference type="InterPro" id="IPR036097">
    <property type="entry name" value="HisK_dim/P_sf"/>
</dbReference>
<dbReference type="PROSITE" id="PS50109">
    <property type="entry name" value="HIS_KIN"/>
    <property type="match status" value="1"/>
</dbReference>
<dbReference type="PANTHER" id="PTHR43047">
    <property type="entry name" value="TWO-COMPONENT HISTIDINE PROTEIN KINASE"/>
    <property type="match status" value="1"/>
</dbReference>
<dbReference type="InterPro" id="IPR036890">
    <property type="entry name" value="HATPase_C_sf"/>
</dbReference>
<evidence type="ECO:0000313" key="18">
    <source>
        <dbReference type="Proteomes" id="UP001204953"/>
    </source>
</evidence>
<dbReference type="GO" id="GO:0000155">
    <property type="term" value="F:phosphorelay sensor kinase activity"/>
    <property type="evidence" value="ECO:0007669"/>
    <property type="project" value="InterPro"/>
</dbReference>
<dbReference type="GO" id="GO:0005886">
    <property type="term" value="C:plasma membrane"/>
    <property type="evidence" value="ECO:0007669"/>
    <property type="project" value="UniProtKB-SubCell"/>
</dbReference>
<keyword evidence="7" id="KW-0808">Transferase</keyword>
<dbReference type="PROSITE" id="PS50110">
    <property type="entry name" value="RESPONSE_REGULATORY"/>
    <property type="match status" value="1"/>
</dbReference>
<comment type="similarity">
    <text evidence="3">In the N-terminal section; belongs to the phytochrome family.</text>
</comment>
<protein>
    <recommendedName>
        <fullName evidence="4">histidine kinase</fullName>
        <ecNumber evidence="4">2.7.13.3</ecNumber>
    </recommendedName>
</protein>
<dbReference type="AlphaFoldDB" id="A0AAE3GW81"/>
<dbReference type="CDD" id="cd16922">
    <property type="entry name" value="HATPase_EvgS-ArcB-TorS-like"/>
    <property type="match status" value="1"/>
</dbReference>
<dbReference type="SMART" id="SM00448">
    <property type="entry name" value="REC"/>
    <property type="match status" value="1"/>
</dbReference>
<dbReference type="InterPro" id="IPR003661">
    <property type="entry name" value="HisK_dim/P_dom"/>
</dbReference>
<dbReference type="InterPro" id="IPR011006">
    <property type="entry name" value="CheY-like_superfamily"/>
</dbReference>
<dbReference type="GO" id="GO:0005524">
    <property type="term" value="F:ATP binding"/>
    <property type="evidence" value="ECO:0007669"/>
    <property type="project" value="UniProtKB-KW"/>
</dbReference>
<dbReference type="EMBL" id="JAMZMM010000271">
    <property type="protein sequence ID" value="MCP2731031.1"/>
    <property type="molecule type" value="Genomic_DNA"/>
</dbReference>
<keyword evidence="9" id="KW-0418">Kinase</keyword>
<dbReference type="CDD" id="cd00082">
    <property type="entry name" value="HisKA"/>
    <property type="match status" value="1"/>
</dbReference>
<dbReference type="RefSeq" id="WP_254013777.1">
    <property type="nucleotide sequence ID" value="NZ_JAMZMM010000271.1"/>
</dbReference>
<comment type="catalytic activity">
    <reaction evidence="1">
        <text>ATP + protein L-histidine = ADP + protein N-phospho-L-histidine.</text>
        <dbReference type="EC" id="2.7.13.3"/>
    </reaction>
</comment>
<evidence type="ECO:0000259" key="16">
    <source>
        <dbReference type="PROSITE" id="PS50110"/>
    </source>
</evidence>
<feature type="domain" description="Phytochrome chromophore attachment site" evidence="14">
    <location>
        <begin position="195"/>
        <end position="371"/>
    </location>
</feature>
<dbReference type="InterPro" id="IPR003018">
    <property type="entry name" value="GAF"/>
</dbReference>
<sequence length="790" mass="89701">MSILGNPRFTRTLPLTIFQRLQNLFEQIDLRICPGAVVLRSDDLPIVPMYMEETVTEFTIVVSPDFKALLLGESDNLSNGEIEPTMYKVGLTFDAQEIVSFLIKLAQYLNNHPSIPPFLDIIRTSPQPNNPAIQSEFTLSLLEIINPEESNNSAPPTPIYPSVSVCQPIEDALRQQFEQERLLNQVTTQIRQSLELPVILTTAVQQVRHFLEVDRLVIYQFDFQFSPIENGKEREEGEMNKWEVNSTQTQNPHLPSTSEIAWGCVTYESKSSEIIPSVLNWIEQKDYFTHVPNCREKYCQGMTVAIDDVERTYTTYPCLLEMMQQTGVRAKLVAPIIVKNKLWGMLIAHQCFEPRQWKSSEKKLLKEIAEHLSVAIYQAKLYAQLQQQKTTLEARVIERTQELRDALEAAQAANSAKSEFLAAMSHELRTPLTCVIGLSATLLRWSFGEEGSPKVPPEKQKQYLKMIQENGEHLLELINDILDLSQVEAGKTVLNINEFSLSHLTHQMLRSLQEKASHNHVNLEIDFQVVHKSDRFRADQRRVRQIIYNLLGNAIKFTPEGGRVILRVWRENNLVAFQIEDTGIGIAPEHLPLLFQKFQQLETPYHRKYEGTGLGLALTKQLIELHGGTIEVESIVNQGSVFTVWLPLQPLVSANSGKLEDNSAQNSAPQGTIVLVNDSEETATEICQILTAAGYHVVWLVDGSTALQQIELLEPQATIIDWHLSTIDSYEIGQYLQNSRTTKQIKFLALFDPTLSTDEEEEIMDLVDDYLLKPVEPVQLLHKLTALMAK</sequence>
<organism evidence="17 18">
    <name type="scientific">Limnofasciculus baicalensis BBK-W-15</name>
    <dbReference type="NCBI Taxonomy" id="2699891"/>
    <lineage>
        <taxon>Bacteria</taxon>
        <taxon>Bacillati</taxon>
        <taxon>Cyanobacteriota</taxon>
        <taxon>Cyanophyceae</taxon>
        <taxon>Coleofasciculales</taxon>
        <taxon>Coleofasciculaceae</taxon>
        <taxon>Limnofasciculus</taxon>
        <taxon>Limnofasciculus baicalensis</taxon>
    </lineage>
</organism>
<dbReference type="Pfam" id="PF00512">
    <property type="entry name" value="HisKA"/>
    <property type="match status" value="1"/>
</dbReference>
<keyword evidence="10 17" id="KW-0067">ATP-binding</keyword>
<dbReference type="InterPro" id="IPR016132">
    <property type="entry name" value="Phyto_chromo_attachment"/>
</dbReference>
<dbReference type="SUPFAM" id="SSF55874">
    <property type="entry name" value="ATPase domain of HSP90 chaperone/DNA topoisomerase II/histidine kinase"/>
    <property type="match status" value="1"/>
</dbReference>
<dbReference type="SMART" id="SM00387">
    <property type="entry name" value="HATPase_c"/>
    <property type="match status" value="1"/>
</dbReference>
<proteinExistence type="inferred from homology"/>
<evidence type="ECO:0000256" key="2">
    <source>
        <dbReference type="ARBA" id="ARBA00004236"/>
    </source>
</evidence>
<evidence type="ECO:0000256" key="12">
    <source>
        <dbReference type="ARBA" id="ARBA00023136"/>
    </source>
</evidence>
<reference evidence="17" key="1">
    <citation type="submission" date="2022-06" db="EMBL/GenBank/DDBJ databases">
        <title>New cyanobacteria of genus Symplocastrum in benthos of Lake Baikal.</title>
        <authorList>
            <person name="Sorokovikova E."/>
            <person name="Tikhonova I."/>
            <person name="Krasnopeev A."/>
            <person name="Evseev P."/>
            <person name="Gladkikh A."/>
            <person name="Belykh O."/>
        </authorList>
    </citation>
    <scope>NUCLEOTIDE SEQUENCE</scope>
    <source>
        <strain evidence="17">BBK-W-15</strain>
    </source>
</reference>
<dbReference type="PANTHER" id="PTHR43047:SF63">
    <property type="entry name" value="HISTIDINE KINASE"/>
    <property type="match status" value="1"/>
</dbReference>
<dbReference type="InterPro" id="IPR029016">
    <property type="entry name" value="GAF-like_dom_sf"/>
</dbReference>
<evidence type="ECO:0000256" key="3">
    <source>
        <dbReference type="ARBA" id="ARBA00006402"/>
    </source>
</evidence>
<evidence type="ECO:0000256" key="7">
    <source>
        <dbReference type="ARBA" id="ARBA00022679"/>
    </source>
</evidence>